<evidence type="ECO:0000313" key="10">
    <source>
        <dbReference type="Proteomes" id="UP000095488"/>
    </source>
</evidence>
<proteinExistence type="predicted"/>
<dbReference type="PANTHER" id="PTHR43547">
    <property type="entry name" value="TWO-COMPONENT HISTIDINE KINASE"/>
    <property type="match status" value="1"/>
</dbReference>
<dbReference type="InterPro" id="IPR003661">
    <property type="entry name" value="HisK_dim/P_dom"/>
</dbReference>
<dbReference type="RefSeq" id="WP_055259893.1">
    <property type="nucleotide sequence ID" value="NZ_CABIXL010000006.1"/>
</dbReference>
<evidence type="ECO:0000259" key="8">
    <source>
        <dbReference type="PROSITE" id="PS50113"/>
    </source>
</evidence>
<accession>A0ABM9URT4</accession>
<dbReference type="CDD" id="cd00130">
    <property type="entry name" value="PAS"/>
    <property type="match status" value="1"/>
</dbReference>
<keyword evidence="4 9" id="KW-0418">Kinase</keyword>
<dbReference type="SMART" id="SM00388">
    <property type="entry name" value="HisKA"/>
    <property type="match status" value="1"/>
</dbReference>
<dbReference type="Gene3D" id="3.30.450.20">
    <property type="entry name" value="PAS domain"/>
    <property type="match status" value="1"/>
</dbReference>
<reference evidence="9 10" key="1">
    <citation type="submission" date="2015-09" db="EMBL/GenBank/DDBJ databases">
        <authorList>
            <consortium name="Pathogen Informatics"/>
        </authorList>
    </citation>
    <scope>NUCLEOTIDE SEQUENCE [LARGE SCALE GENOMIC DNA]</scope>
    <source>
        <strain evidence="9 10">2789STDY5834858</strain>
    </source>
</reference>
<evidence type="ECO:0000313" key="9">
    <source>
        <dbReference type="EMBL" id="CUO11023.1"/>
    </source>
</evidence>
<dbReference type="PROSITE" id="PS50112">
    <property type="entry name" value="PAS"/>
    <property type="match status" value="1"/>
</dbReference>
<dbReference type="Proteomes" id="UP000095488">
    <property type="component" value="Unassembled WGS sequence"/>
</dbReference>
<dbReference type="InterPro" id="IPR005467">
    <property type="entry name" value="His_kinase_dom"/>
</dbReference>
<dbReference type="Pfam" id="PF00512">
    <property type="entry name" value="HisKA"/>
    <property type="match status" value="1"/>
</dbReference>
<dbReference type="EC" id="2.7.13.3" evidence="2"/>
<keyword evidence="3" id="KW-0597">Phosphoprotein</keyword>
<dbReference type="InterPro" id="IPR000014">
    <property type="entry name" value="PAS"/>
</dbReference>
<evidence type="ECO:0000256" key="1">
    <source>
        <dbReference type="ARBA" id="ARBA00000085"/>
    </source>
</evidence>
<dbReference type="InterPro" id="IPR036890">
    <property type="entry name" value="HATPase_C_sf"/>
</dbReference>
<dbReference type="CDD" id="cd00082">
    <property type="entry name" value="HisKA"/>
    <property type="match status" value="1"/>
</dbReference>
<sequence>MDNMDKVYLDMINKSPIPCVLGRLVRKCGQILDLEIEYLNIKMIELISLKDNSFLKTFGLSSFESVEKAILKLEHDIECSLDLYIPSIDKYYNISINKLENNKICIWFTSELSLLCRCEKKCRKQEKLIEIINKKIPDKISYKDAKGVITYCNEAFAKAYNTKIENIIGKKENEIETDMDMNPCECMNQDEEVMLCKKEKAYYNKIVDKKGKVKYLETIKIPFTDKNDNIDGLLCLTRDITTRKKLDLEFERLRTEFFANLSHEFMTPLNVIFSALQMINQTIGKCYKCENRKYHGYIQDIDKNALRLLRLVNNLIDCTKLDTGTLDFNPQTYDIVRFIEDIFDSTVEFGKKNNINMIFDTEMEEKIISFDLNKIEKVMLNIISNAIKFNNENGEINVFIKESNDFIKIIVKNTGIGIEEHKLERIFEKFGQVNHRSTKISEGSGIGLSLSKSLIELHGGSIEVESEVNKWTEFTIKLPNIIYEDAMLINEYTDLQNYIKGTRVEFSDIYLKQNI</sequence>
<keyword evidence="10" id="KW-1185">Reference proteome</keyword>
<dbReference type="Gene3D" id="1.10.287.130">
    <property type="match status" value="1"/>
</dbReference>
<gene>
    <name evidence="9" type="primary">yycG_3</name>
    <name evidence="9" type="ORF">ERS852473_01933</name>
</gene>
<dbReference type="EMBL" id="CYZR01000006">
    <property type="protein sequence ID" value="CUO11023.1"/>
    <property type="molecule type" value="Genomic_DNA"/>
</dbReference>
<dbReference type="Pfam" id="PF02518">
    <property type="entry name" value="HATPase_c"/>
    <property type="match status" value="1"/>
</dbReference>
<dbReference type="SUPFAM" id="SSF47384">
    <property type="entry name" value="Homodimeric domain of signal transducing histidine kinase"/>
    <property type="match status" value="1"/>
</dbReference>
<evidence type="ECO:0000256" key="2">
    <source>
        <dbReference type="ARBA" id="ARBA00012438"/>
    </source>
</evidence>
<feature type="domain" description="PAC" evidence="8">
    <location>
        <begin position="200"/>
        <end position="252"/>
    </location>
</feature>
<dbReference type="PRINTS" id="PR00344">
    <property type="entry name" value="BCTRLSENSOR"/>
</dbReference>
<dbReference type="PROSITE" id="PS50109">
    <property type="entry name" value="HIS_KIN"/>
    <property type="match status" value="1"/>
</dbReference>
<organism evidence="9 10">
    <name type="scientific">Sarcina ventriculi</name>
    <name type="common">Clostridium ventriculi</name>
    <dbReference type="NCBI Taxonomy" id="1267"/>
    <lineage>
        <taxon>Bacteria</taxon>
        <taxon>Bacillati</taxon>
        <taxon>Bacillota</taxon>
        <taxon>Clostridia</taxon>
        <taxon>Eubacteriales</taxon>
        <taxon>Clostridiaceae</taxon>
        <taxon>Sarcina</taxon>
    </lineage>
</organism>
<dbReference type="SUPFAM" id="SSF55874">
    <property type="entry name" value="ATPase domain of HSP90 chaperone/DNA topoisomerase II/histidine kinase"/>
    <property type="match status" value="1"/>
</dbReference>
<evidence type="ECO:0000259" key="6">
    <source>
        <dbReference type="PROSITE" id="PS50109"/>
    </source>
</evidence>
<dbReference type="PROSITE" id="PS50113">
    <property type="entry name" value="PAC"/>
    <property type="match status" value="1"/>
</dbReference>
<evidence type="ECO:0000256" key="3">
    <source>
        <dbReference type="ARBA" id="ARBA00022553"/>
    </source>
</evidence>
<keyword evidence="9" id="KW-0808">Transferase</keyword>
<dbReference type="InterPro" id="IPR004358">
    <property type="entry name" value="Sig_transdc_His_kin-like_C"/>
</dbReference>
<feature type="domain" description="PAS" evidence="7">
    <location>
        <begin position="124"/>
        <end position="170"/>
    </location>
</feature>
<dbReference type="SUPFAM" id="SSF55785">
    <property type="entry name" value="PYP-like sensor domain (PAS domain)"/>
    <property type="match status" value="1"/>
</dbReference>
<keyword evidence="5" id="KW-0902">Two-component regulatory system</keyword>
<dbReference type="GO" id="GO:0004673">
    <property type="term" value="F:protein histidine kinase activity"/>
    <property type="evidence" value="ECO:0007669"/>
    <property type="project" value="UniProtKB-EC"/>
</dbReference>
<feature type="domain" description="Histidine kinase" evidence="6">
    <location>
        <begin position="260"/>
        <end position="482"/>
    </location>
</feature>
<dbReference type="Pfam" id="PF13426">
    <property type="entry name" value="PAS_9"/>
    <property type="match status" value="1"/>
</dbReference>
<dbReference type="PANTHER" id="PTHR43547:SF2">
    <property type="entry name" value="HYBRID SIGNAL TRANSDUCTION HISTIDINE KINASE C"/>
    <property type="match status" value="1"/>
</dbReference>
<comment type="caution">
    <text evidence="9">The sequence shown here is derived from an EMBL/GenBank/DDBJ whole genome shotgun (WGS) entry which is preliminary data.</text>
</comment>
<comment type="catalytic activity">
    <reaction evidence="1">
        <text>ATP + protein L-histidine = ADP + protein N-phospho-L-histidine.</text>
        <dbReference type="EC" id="2.7.13.3"/>
    </reaction>
</comment>
<evidence type="ECO:0000256" key="5">
    <source>
        <dbReference type="ARBA" id="ARBA00023012"/>
    </source>
</evidence>
<dbReference type="NCBIfam" id="TIGR00229">
    <property type="entry name" value="sensory_box"/>
    <property type="match status" value="1"/>
</dbReference>
<dbReference type="Gene3D" id="3.30.565.10">
    <property type="entry name" value="Histidine kinase-like ATPase, C-terminal domain"/>
    <property type="match status" value="1"/>
</dbReference>
<dbReference type="InterPro" id="IPR035965">
    <property type="entry name" value="PAS-like_dom_sf"/>
</dbReference>
<evidence type="ECO:0000256" key="4">
    <source>
        <dbReference type="ARBA" id="ARBA00022777"/>
    </source>
</evidence>
<dbReference type="SMART" id="SM00387">
    <property type="entry name" value="HATPase_c"/>
    <property type="match status" value="1"/>
</dbReference>
<evidence type="ECO:0000259" key="7">
    <source>
        <dbReference type="PROSITE" id="PS50112"/>
    </source>
</evidence>
<protein>
    <recommendedName>
        <fullName evidence="2">histidine kinase</fullName>
        <ecNumber evidence="2">2.7.13.3</ecNumber>
    </recommendedName>
</protein>
<name>A0ABM9URT4_SARVE</name>
<dbReference type="InterPro" id="IPR003594">
    <property type="entry name" value="HATPase_dom"/>
</dbReference>
<dbReference type="InterPro" id="IPR000700">
    <property type="entry name" value="PAS-assoc_C"/>
</dbReference>
<dbReference type="InterPro" id="IPR036097">
    <property type="entry name" value="HisK_dim/P_sf"/>
</dbReference>